<feature type="transmembrane region" description="Helical" evidence="1">
    <location>
        <begin position="12"/>
        <end position="29"/>
    </location>
</feature>
<keyword evidence="1" id="KW-0812">Transmembrane</keyword>
<gene>
    <name evidence="2" type="ORF">QE109_11280</name>
</gene>
<evidence type="ECO:0000313" key="3">
    <source>
        <dbReference type="Proteomes" id="UP001158045"/>
    </source>
</evidence>
<comment type="caution">
    <text evidence="2">The sequence shown here is derived from an EMBL/GenBank/DDBJ whole genome shotgun (WGS) entry which is preliminary data.</text>
</comment>
<keyword evidence="1" id="KW-0472">Membrane</keyword>
<dbReference type="RefSeq" id="WP_281094623.1">
    <property type="nucleotide sequence ID" value="NZ_JARYZI010000007.1"/>
</dbReference>
<keyword evidence="1" id="KW-1133">Transmembrane helix</keyword>
<protein>
    <recommendedName>
        <fullName evidence="4">Phosphatidate cytidylyltransferase</fullName>
    </recommendedName>
</protein>
<proteinExistence type="predicted"/>
<accession>A0ABT6NE85</accession>
<reference evidence="2 3" key="1">
    <citation type="submission" date="2023-04" db="EMBL/GenBank/DDBJ databases">
        <title>Fusibacter bizertensis strain WBS, isolated from littoral bottom sediments of the Arctic seas - biochemical and genomic analysis.</title>
        <authorList>
            <person name="Brioukhanov A.L."/>
        </authorList>
    </citation>
    <scope>NUCLEOTIDE SEQUENCE [LARGE SCALE GENOMIC DNA]</scope>
    <source>
        <strain evidence="2 3">WBS</strain>
    </source>
</reference>
<feature type="transmembrane region" description="Helical" evidence="1">
    <location>
        <begin position="64"/>
        <end position="80"/>
    </location>
</feature>
<name>A0ABT6NE85_9FIRM</name>
<dbReference type="Proteomes" id="UP001158045">
    <property type="component" value="Unassembled WGS sequence"/>
</dbReference>
<keyword evidence="3" id="KW-1185">Reference proteome</keyword>
<evidence type="ECO:0008006" key="4">
    <source>
        <dbReference type="Google" id="ProtNLM"/>
    </source>
</evidence>
<sequence length="81" mass="9223">MSTKTYPNKRLRRYLLIPILIATVILPLTSLINQVLSLAILLVFVADAAFFTRPKYDKKTRFMALSEVLAGILLGLWIIFN</sequence>
<evidence type="ECO:0000256" key="1">
    <source>
        <dbReference type="SAM" id="Phobius"/>
    </source>
</evidence>
<evidence type="ECO:0000313" key="2">
    <source>
        <dbReference type="EMBL" id="MDH8678734.1"/>
    </source>
</evidence>
<organism evidence="2 3">
    <name type="scientific">Fusibacter bizertensis</name>
    <dbReference type="NCBI Taxonomy" id="1488331"/>
    <lineage>
        <taxon>Bacteria</taxon>
        <taxon>Bacillati</taxon>
        <taxon>Bacillota</taxon>
        <taxon>Clostridia</taxon>
        <taxon>Eubacteriales</taxon>
        <taxon>Eubacteriales Family XII. Incertae Sedis</taxon>
        <taxon>Fusibacter</taxon>
    </lineage>
</organism>
<dbReference type="EMBL" id="JARYZI010000007">
    <property type="protein sequence ID" value="MDH8678734.1"/>
    <property type="molecule type" value="Genomic_DNA"/>
</dbReference>